<keyword evidence="12" id="KW-1185">Reference proteome</keyword>
<evidence type="ECO:0000256" key="9">
    <source>
        <dbReference type="HAMAP-Rule" id="MF_01471"/>
    </source>
</evidence>
<evidence type="ECO:0000256" key="1">
    <source>
        <dbReference type="ARBA" id="ARBA00001946"/>
    </source>
</evidence>
<dbReference type="OrthoDB" id="9798176at2"/>
<keyword evidence="4 9" id="KW-0479">Metal-binding</keyword>
<proteinExistence type="inferred from homology"/>
<dbReference type="AlphaFoldDB" id="S0G406"/>
<dbReference type="Proteomes" id="UP000014216">
    <property type="component" value="Unassembled WGS sequence"/>
</dbReference>
<comment type="similarity">
    <text evidence="2 9 10">Belongs to the CRISPR-associated endoribonuclease Cas2 protein family.</text>
</comment>
<dbReference type="PANTHER" id="PTHR34405">
    <property type="entry name" value="CRISPR-ASSOCIATED ENDORIBONUCLEASE CAS2"/>
    <property type="match status" value="1"/>
</dbReference>
<dbReference type="EMBL" id="APJX01000003">
    <property type="protein sequence ID" value="EMS80214.1"/>
    <property type="molecule type" value="Genomic_DNA"/>
</dbReference>
<dbReference type="EC" id="3.1.-.-" evidence="9"/>
<keyword evidence="5 9" id="KW-0255">Endonuclease</keyword>
<evidence type="ECO:0000313" key="12">
    <source>
        <dbReference type="Proteomes" id="UP000014216"/>
    </source>
</evidence>
<evidence type="ECO:0000256" key="7">
    <source>
        <dbReference type="ARBA" id="ARBA00022842"/>
    </source>
</evidence>
<organism evidence="11 12">
    <name type="scientific">Desulfotignum phosphitoxidans DSM 13687</name>
    <dbReference type="NCBI Taxonomy" id="1286635"/>
    <lineage>
        <taxon>Bacteria</taxon>
        <taxon>Pseudomonadati</taxon>
        <taxon>Thermodesulfobacteriota</taxon>
        <taxon>Desulfobacteria</taxon>
        <taxon>Desulfobacterales</taxon>
        <taxon>Desulfobacteraceae</taxon>
        <taxon>Desulfotignum</taxon>
    </lineage>
</organism>
<reference evidence="11 12" key="1">
    <citation type="journal article" date="2013" name="Genome Announc.">
        <title>Draft Genome Sequence of Desulfotignum phosphitoxidans DSM 13687 Strain FiPS-3.</title>
        <authorList>
            <person name="Poehlein A."/>
            <person name="Daniel R."/>
            <person name="Simeonova D.D."/>
        </authorList>
    </citation>
    <scope>NUCLEOTIDE SEQUENCE [LARGE SCALE GENOMIC DNA]</scope>
    <source>
        <strain evidence="11 12">DSM 13687</strain>
    </source>
</reference>
<dbReference type="InterPro" id="IPR021127">
    <property type="entry name" value="CRISPR_associated_Cas2"/>
</dbReference>
<gene>
    <name evidence="9 11" type="primary">cas2</name>
    <name evidence="11" type="ORF">Dpo_3c03580</name>
</gene>
<comment type="subunit">
    <text evidence="9">Homodimer, forms a heterotetramer with a Cas1 homodimer.</text>
</comment>
<evidence type="ECO:0000256" key="6">
    <source>
        <dbReference type="ARBA" id="ARBA00022801"/>
    </source>
</evidence>
<evidence type="ECO:0000256" key="8">
    <source>
        <dbReference type="ARBA" id="ARBA00023118"/>
    </source>
</evidence>
<dbReference type="InterPro" id="IPR019199">
    <property type="entry name" value="Virulence_VapD/CRISPR_Cas2"/>
</dbReference>
<dbReference type="GO" id="GO:0046872">
    <property type="term" value="F:metal ion binding"/>
    <property type="evidence" value="ECO:0007669"/>
    <property type="project" value="UniProtKB-UniRule"/>
</dbReference>
<evidence type="ECO:0000256" key="10">
    <source>
        <dbReference type="PIRNR" id="PIRNR032582"/>
    </source>
</evidence>
<name>S0G406_9BACT</name>
<evidence type="ECO:0000256" key="5">
    <source>
        <dbReference type="ARBA" id="ARBA00022759"/>
    </source>
</evidence>
<sequence>MFFLVCFDIVDNKTRYRVVKTLKGYGTRVQKSVFECANMTEHKFMKMKSDLEDLIDHGEDTIRYYPLCRSCVRNVEFSGIGMLPYVKPFAVL</sequence>
<evidence type="ECO:0000256" key="4">
    <source>
        <dbReference type="ARBA" id="ARBA00022723"/>
    </source>
</evidence>
<dbReference type="RefSeq" id="WP_006965565.1">
    <property type="nucleotide sequence ID" value="NZ_APJX01000003.1"/>
</dbReference>
<dbReference type="Pfam" id="PF09827">
    <property type="entry name" value="CRISPR_Cas2"/>
    <property type="match status" value="1"/>
</dbReference>
<keyword evidence="3 9" id="KW-0540">Nuclease</keyword>
<dbReference type="NCBIfam" id="TIGR01573">
    <property type="entry name" value="cas2"/>
    <property type="match status" value="1"/>
</dbReference>
<accession>S0G406</accession>
<dbReference type="GO" id="GO:0043571">
    <property type="term" value="P:maintenance of CRISPR repeat elements"/>
    <property type="evidence" value="ECO:0007669"/>
    <property type="project" value="UniProtKB-UniRule"/>
</dbReference>
<evidence type="ECO:0000313" key="11">
    <source>
        <dbReference type="EMBL" id="EMS80214.1"/>
    </source>
</evidence>
<comment type="function">
    <text evidence="9">CRISPR (clustered regularly interspaced short palindromic repeat), is an adaptive immune system that provides protection against mobile genetic elements (viruses, transposable elements and conjugative plasmids). CRISPR clusters contain sequences complementary to antecedent mobile elements and target invading nucleic acids. CRISPR clusters are transcribed and processed into CRISPR RNA (crRNA). Functions as a ssRNA-specific endoribonuclease. Involved in the integration of spacer DNA into the CRISPR cassette.</text>
</comment>
<dbReference type="SUPFAM" id="SSF143430">
    <property type="entry name" value="TTP0101/SSO1404-like"/>
    <property type="match status" value="1"/>
</dbReference>
<dbReference type="GO" id="GO:0051607">
    <property type="term" value="P:defense response to virus"/>
    <property type="evidence" value="ECO:0007669"/>
    <property type="project" value="UniProtKB-UniRule"/>
</dbReference>
<comment type="cofactor">
    <cofactor evidence="1 9">
        <name>Mg(2+)</name>
        <dbReference type="ChEBI" id="CHEBI:18420"/>
    </cofactor>
</comment>
<protein>
    <recommendedName>
        <fullName evidence="9">CRISPR-associated endoribonuclease Cas2</fullName>
        <ecNumber evidence="9">3.1.-.-</ecNumber>
    </recommendedName>
</protein>
<evidence type="ECO:0000256" key="3">
    <source>
        <dbReference type="ARBA" id="ARBA00022722"/>
    </source>
</evidence>
<keyword evidence="6 9" id="KW-0378">Hydrolase</keyword>
<dbReference type="GO" id="GO:0004521">
    <property type="term" value="F:RNA endonuclease activity"/>
    <property type="evidence" value="ECO:0007669"/>
    <property type="project" value="UniProtKB-UniRule"/>
</dbReference>
<comment type="caution">
    <text evidence="11">The sequence shown here is derived from an EMBL/GenBank/DDBJ whole genome shotgun (WGS) entry which is preliminary data.</text>
</comment>
<dbReference type="CDD" id="cd09725">
    <property type="entry name" value="Cas2_I_II_III"/>
    <property type="match status" value="1"/>
</dbReference>
<dbReference type="Gene3D" id="3.30.70.240">
    <property type="match status" value="1"/>
</dbReference>
<evidence type="ECO:0000256" key="2">
    <source>
        <dbReference type="ARBA" id="ARBA00009959"/>
    </source>
</evidence>
<dbReference type="PANTHER" id="PTHR34405:SF3">
    <property type="entry name" value="CRISPR-ASSOCIATED ENDORIBONUCLEASE CAS2 3"/>
    <property type="match status" value="1"/>
</dbReference>
<keyword evidence="8 9" id="KW-0051">Antiviral defense</keyword>
<dbReference type="HAMAP" id="MF_01471">
    <property type="entry name" value="Cas2"/>
    <property type="match status" value="1"/>
</dbReference>
<dbReference type="GO" id="GO:0016787">
    <property type="term" value="F:hydrolase activity"/>
    <property type="evidence" value="ECO:0007669"/>
    <property type="project" value="UniProtKB-KW"/>
</dbReference>
<feature type="binding site" evidence="9">
    <location>
        <position position="8"/>
    </location>
    <ligand>
        <name>Mg(2+)</name>
        <dbReference type="ChEBI" id="CHEBI:18420"/>
        <note>catalytic</note>
    </ligand>
</feature>
<keyword evidence="7 9" id="KW-0460">Magnesium</keyword>
<dbReference type="PIRSF" id="PIRSF032582">
    <property type="entry name" value="Cas2"/>
    <property type="match status" value="1"/>
</dbReference>